<accession>A0AB40AB39</accession>
<dbReference type="RefSeq" id="XP_036675169.1">
    <property type="nucleotide sequence ID" value="XM_036819274.3"/>
</dbReference>
<reference evidence="4" key="1">
    <citation type="submission" date="2025-08" db="UniProtKB">
        <authorList>
            <consortium name="RefSeq"/>
        </authorList>
    </citation>
    <scope>IDENTIFICATION</scope>
</reference>
<feature type="region of interest" description="Disordered" evidence="1">
    <location>
        <begin position="17"/>
        <end position="42"/>
    </location>
</feature>
<dbReference type="InterPro" id="IPR011722">
    <property type="entry name" value="Hemimethylated_DNA-bd_dom"/>
</dbReference>
<dbReference type="Pfam" id="PF04379">
    <property type="entry name" value="DUF525"/>
    <property type="match status" value="1"/>
</dbReference>
<name>A0AB40AB39_DROSZ</name>
<dbReference type="PROSITE" id="PS51087">
    <property type="entry name" value="APAG"/>
    <property type="match status" value="1"/>
</dbReference>
<feature type="domain" description="ApaG" evidence="2">
    <location>
        <begin position="288"/>
        <end position="413"/>
    </location>
</feature>
<feature type="region of interest" description="Disordered" evidence="1">
    <location>
        <begin position="110"/>
        <end position="177"/>
    </location>
</feature>
<dbReference type="CTD" id="26073"/>
<dbReference type="SUPFAM" id="SSF110069">
    <property type="entry name" value="ApaG-like"/>
    <property type="match status" value="1"/>
</dbReference>
<feature type="compositionally biased region" description="Polar residues" evidence="1">
    <location>
        <begin position="146"/>
        <end position="160"/>
    </location>
</feature>
<dbReference type="GeneID" id="108016261"/>
<dbReference type="Gene3D" id="2.60.40.1470">
    <property type="entry name" value="ApaG domain"/>
    <property type="match status" value="1"/>
</dbReference>
<proteinExistence type="predicted"/>
<organism evidence="3 4">
    <name type="scientific">Drosophila suzukii</name>
    <name type="common">Spotted-wing drosophila fruit fly</name>
    <dbReference type="NCBI Taxonomy" id="28584"/>
    <lineage>
        <taxon>Eukaryota</taxon>
        <taxon>Metazoa</taxon>
        <taxon>Ecdysozoa</taxon>
        <taxon>Arthropoda</taxon>
        <taxon>Hexapoda</taxon>
        <taxon>Insecta</taxon>
        <taxon>Pterygota</taxon>
        <taxon>Neoptera</taxon>
        <taxon>Endopterygota</taxon>
        <taxon>Diptera</taxon>
        <taxon>Brachycera</taxon>
        <taxon>Muscomorpha</taxon>
        <taxon>Ephydroidea</taxon>
        <taxon>Drosophilidae</taxon>
        <taxon>Drosophila</taxon>
        <taxon>Sophophora</taxon>
    </lineage>
</organism>
<dbReference type="NCBIfam" id="NF003967">
    <property type="entry name" value="PRK05461.1"/>
    <property type="match status" value="1"/>
</dbReference>
<dbReference type="GO" id="GO:0042645">
    <property type="term" value="C:mitochondrial nucleoid"/>
    <property type="evidence" value="ECO:0007669"/>
    <property type="project" value="TreeGrafter"/>
</dbReference>
<gene>
    <name evidence="4" type="primary">POLDIP2</name>
</gene>
<feature type="region of interest" description="Disordered" evidence="1">
    <location>
        <begin position="402"/>
        <end position="432"/>
    </location>
</feature>
<evidence type="ECO:0000256" key="1">
    <source>
        <dbReference type="SAM" id="MobiDB-lite"/>
    </source>
</evidence>
<keyword evidence="3" id="KW-1185">Reference proteome</keyword>
<feature type="compositionally biased region" description="Basic and acidic residues" evidence="1">
    <location>
        <begin position="423"/>
        <end position="432"/>
    </location>
</feature>
<evidence type="ECO:0000259" key="2">
    <source>
        <dbReference type="PROSITE" id="PS51087"/>
    </source>
</evidence>
<protein>
    <submittedName>
        <fullName evidence="4">Polymerase delta-interacting protein 2 isoform X1</fullName>
    </submittedName>
</protein>
<evidence type="ECO:0000313" key="3">
    <source>
        <dbReference type="Proteomes" id="UP001652628"/>
    </source>
</evidence>
<dbReference type="Proteomes" id="UP001652628">
    <property type="component" value="Chromosome 3"/>
</dbReference>
<feature type="compositionally biased region" description="Low complexity" evidence="1">
    <location>
        <begin position="136"/>
        <end position="145"/>
    </location>
</feature>
<dbReference type="AlphaFoldDB" id="A0AB40AB39"/>
<dbReference type="PANTHER" id="PTHR14289">
    <property type="entry name" value="F-BOX ONLY PROTEIN 3"/>
    <property type="match status" value="1"/>
</dbReference>
<dbReference type="SMART" id="SM00992">
    <property type="entry name" value="YccV-like"/>
    <property type="match status" value="1"/>
</dbReference>
<dbReference type="PANTHER" id="PTHR14289:SF16">
    <property type="entry name" value="POLYMERASE DELTA-INTERACTING PROTEIN 2"/>
    <property type="match status" value="1"/>
</dbReference>
<evidence type="ECO:0000313" key="4">
    <source>
        <dbReference type="RefSeq" id="XP_036675169.1"/>
    </source>
</evidence>
<dbReference type="GO" id="GO:0005634">
    <property type="term" value="C:nucleus"/>
    <property type="evidence" value="ECO:0007669"/>
    <property type="project" value="TreeGrafter"/>
</dbReference>
<dbReference type="GO" id="GO:0003677">
    <property type="term" value="F:DNA binding"/>
    <property type="evidence" value="ECO:0007669"/>
    <property type="project" value="InterPro"/>
</dbReference>
<dbReference type="InterPro" id="IPR036767">
    <property type="entry name" value="ApaG_sf"/>
</dbReference>
<dbReference type="GO" id="GO:0070987">
    <property type="term" value="P:error-free translesion synthesis"/>
    <property type="evidence" value="ECO:0007669"/>
    <property type="project" value="TreeGrafter"/>
</dbReference>
<sequence>MRRDGLAGASVQVGSAMAPAATGGHSAAEGRQEASGVPNQVSGVLNPPEHCITHLTYRLAEVGRLVEARDDRYETGQLFLHRIFGYRGVILFPWTARVYDRDLHNPGKISATTTATANPTQQHRTKEASLRVKANTSAPPTATSAQSGDAPSSAAYQSETPAEPEGTANMGTATQVDPKEVKGKVQTFYQVLIDTRDCPHIRAQTEAVTFLGNQDSNRSLYAIPGLDYVAHEDIMPYNSSEKSPLQHELFDKFLTHAPEADPPFVGQDTLKAWQEKNHPWLDMSDVHKETTENVRITVIPFYMGCRETPASSVYWWRYCIRLENLGELSVQLRERHWRIFSLSGTLETVRGRGVVGQEPILSPRLPAFQYSSHVSLQAPSGHMWGTFRLEREDGYSFDCKIPPFSLESKPDDLGPPTPATPSAHDKKRDDSD</sequence>
<dbReference type="InterPro" id="IPR007474">
    <property type="entry name" value="ApaG_domain"/>
</dbReference>